<protein>
    <submittedName>
        <fullName evidence="2">Uncharacterized protein</fullName>
    </submittedName>
</protein>
<evidence type="ECO:0000313" key="2">
    <source>
        <dbReference type="EMBL" id="KAF2594315.1"/>
    </source>
</evidence>
<evidence type="ECO:0000256" key="1">
    <source>
        <dbReference type="SAM" id="MobiDB-lite"/>
    </source>
</evidence>
<organism evidence="2">
    <name type="scientific">Brassica cretica</name>
    <name type="common">Mustard</name>
    <dbReference type="NCBI Taxonomy" id="69181"/>
    <lineage>
        <taxon>Eukaryota</taxon>
        <taxon>Viridiplantae</taxon>
        <taxon>Streptophyta</taxon>
        <taxon>Embryophyta</taxon>
        <taxon>Tracheophyta</taxon>
        <taxon>Spermatophyta</taxon>
        <taxon>Magnoliopsida</taxon>
        <taxon>eudicotyledons</taxon>
        <taxon>Gunneridae</taxon>
        <taxon>Pentapetalae</taxon>
        <taxon>rosids</taxon>
        <taxon>malvids</taxon>
        <taxon>Brassicales</taxon>
        <taxon>Brassicaceae</taxon>
        <taxon>Brassiceae</taxon>
        <taxon>Brassica</taxon>
    </lineage>
</organism>
<feature type="compositionally biased region" description="Polar residues" evidence="1">
    <location>
        <begin position="61"/>
        <end position="70"/>
    </location>
</feature>
<reference evidence="2" key="1">
    <citation type="submission" date="2019-12" db="EMBL/GenBank/DDBJ databases">
        <title>Genome sequencing and annotation of Brassica cretica.</title>
        <authorList>
            <person name="Studholme D.J."/>
            <person name="Sarris P.F."/>
        </authorList>
    </citation>
    <scope>NUCLEOTIDE SEQUENCE</scope>
    <source>
        <strain evidence="2">PFS-102/07</strain>
        <tissue evidence="2">Leaf</tissue>
    </source>
</reference>
<feature type="region of interest" description="Disordered" evidence="1">
    <location>
        <begin position="21"/>
        <end position="70"/>
    </location>
</feature>
<sequence>MNPNPITSLVPASVPVSASFDQLQPQGVPDHRRTQPQLLTRTVSDPTATAPVRRSAVRDPTANSSCPARV</sequence>
<gene>
    <name evidence="2" type="ORF">F2Q70_00043837</name>
</gene>
<proteinExistence type="predicted"/>
<accession>A0A8S9KIN0</accession>
<feature type="compositionally biased region" description="Polar residues" evidence="1">
    <location>
        <begin position="35"/>
        <end position="47"/>
    </location>
</feature>
<dbReference type="EMBL" id="QGKY02000164">
    <property type="protein sequence ID" value="KAF2594315.1"/>
    <property type="molecule type" value="Genomic_DNA"/>
</dbReference>
<dbReference type="AlphaFoldDB" id="A0A8S9KIN0"/>
<comment type="caution">
    <text evidence="2">The sequence shown here is derived from an EMBL/GenBank/DDBJ whole genome shotgun (WGS) entry which is preliminary data.</text>
</comment>
<name>A0A8S9KIN0_BRACR</name>